<dbReference type="SUPFAM" id="SSF55729">
    <property type="entry name" value="Acyl-CoA N-acyltransferases (Nat)"/>
    <property type="match status" value="1"/>
</dbReference>
<dbReference type="AlphaFoldDB" id="A0A2S3R2X3"/>
<dbReference type="GO" id="GO:0016747">
    <property type="term" value="F:acyltransferase activity, transferring groups other than amino-acyl groups"/>
    <property type="evidence" value="ECO:0007669"/>
    <property type="project" value="InterPro"/>
</dbReference>
<dbReference type="Proteomes" id="UP000263418">
    <property type="component" value="Chromosome 2"/>
</dbReference>
<organism evidence="3 4">
    <name type="scientific">Vibrio vulnificus</name>
    <dbReference type="NCBI Taxonomy" id="672"/>
    <lineage>
        <taxon>Bacteria</taxon>
        <taxon>Pseudomonadati</taxon>
        <taxon>Pseudomonadota</taxon>
        <taxon>Gammaproteobacteria</taxon>
        <taxon>Vibrionales</taxon>
        <taxon>Vibrionaceae</taxon>
        <taxon>Vibrio</taxon>
    </lineage>
</organism>
<dbReference type="InterPro" id="IPR016181">
    <property type="entry name" value="Acyl_CoA_acyltransferase"/>
</dbReference>
<dbReference type="RefSeq" id="WP_015728106.1">
    <property type="nucleotide sequence ID" value="NZ_AP026553.1"/>
</dbReference>
<proteinExistence type="predicted"/>
<dbReference type="Proteomes" id="UP000237466">
    <property type="component" value="Unassembled WGS sequence"/>
</dbReference>
<reference evidence="2 5" key="1">
    <citation type="submission" date="2017-01" db="EMBL/GenBank/DDBJ databases">
        <title>Complete Genome Sequence of Vibrio vulnificus FORC_053.</title>
        <authorList>
            <consortium name="Food-borne Pathogen Omics Research Center"/>
            <person name="Chung H.Y."/>
            <person name="Na E.J."/>
            <person name="Song J.S."/>
            <person name="Kim H."/>
            <person name="Lee J.-H."/>
            <person name="Ryu S."/>
            <person name="Choi S.H."/>
        </authorList>
    </citation>
    <scope>NUCLEOTIDE SEQUENCE [LARGE SCALE GENOMIC DNA]</scope>
    <source>
        <strain evidence="2 5">FORC_053</strain>
    </source>
</reference>
<evidence type="ECO:0000313" key="2">
    <source>
        <dbReference type="EMBL" id="AXX62330.1"/>
    </source>
</evidence>
<dbReference type="EMBL" id="PDGH01000093">
    <property type="protein sequence ID" value="POB48050.1"/>
    <property type="molecule type" value="Genomic_DNA"/>
</dbReference>
<dbReference type="CDD" id="cd04301">
    <property type="entry name" value="NAT_SF"/>
    <property type="match status" value="1"/>
</dbReference>
<feature type="domain" description="N-acetyltransferase" evidence="1">
    <location>
        <begin position="1"/>
        <end position="140"/>
    </location>
</feature>
<protein>
    <submittedName>
        <fullName evidence="2">Histone acetyltransferase HPA2</fullName>
    </submittedName>
    <submittedName>
        <fullName evidence="3">N-acetyltransferase</fullName>
    </submittedName>
</protein>
<evidence type="ECO:0000313" key="3">
    <source>
        <dbReference type="EMBL" id="POB48050.1"/>
    </source>
</evidence>
<evidence type="ECO:0000313" key="4">
    <source>
        <dbReference type="Proteomes" id="UP000237466"/>
    </source>
</evidence>
<dbReference type="Pfam" id="PF00583">
    <property type="entry name" value="Acetyltransf_1"/>
    <property type="match status" value="1"/>
</dbReference>
<reference evidence="3 4" key="2">
    <citation type="journal article" date="2018" name="Front. Microbiol.">
        <title>Phylogeny of Vibrio vulnificus from the Analysis of the Core-Genome: Implications for Intra-Species Taxonomy.</title>
        <authorList>
            <person name="Roig F.J."/>
            <person name="Gonzalez-Candelas F."/>
            <person name="Sanjuan E."/>
            <person name="Fouz B."/>
            <person name="Feil E.J."/>
            <person name="Llorens C."/>
            <person name="Baker-Austin C."/>
            <person name="Oliver J.D."/>
            <person name="Danin-Poleg Y."/>
            <person name="Gibas C.J."/>
            <person name="Kashi Y."/>
            <person name="Gulig P.A."/>
            <person name="Morrison S.S."/>
            <person name="Amaro C."/>
        </authorList>
    </citation>
    <scope>NUCLEOTIDE SEQUENCE [LARGE SCALE GENOMIC DNA]</scope>
    <source>
        <strain evidence="3 4">CECT4608</strain>
    </source>
</reference>
<dbReference type="InterPro" id="IPR000182">
    <property type="entry name" value="GNAT_dom"/>
</dbReference>
<sequence>MDLKTEFTFDLQNEEFETIRQGIRTYNAQHLPDGEVKKIGCFVRNEEGNLVGGLAGDLFTNSVFVEFLWLDEHYRQHGLGSQLMQRLEHEVKPQGVTDICLDTYSFQALDFYLKLGFEQVGQYSDYPAKGINKYFLQKVI</sequence>
<name>A0A2S3R2X3_VIBVL</name>
<dbReference type="Gene3D" id="3.40.630.30">
    <property type="match status" value="1"/>
</dbReference>
<gene>
    <name evidence="3" type="ORF">CRN52_11385</name>
    <name evidence="2" type="ORF">FORC53_3991</name>
</gene>
<accession>A0A2S3R2X3</accession>
<evidence type="ECO:0000259" key="1">
    <source>
        <dbReference type="PROSITE" id="PS51186"/>
    </source>
</evidence>
<keyword evidence="3" id="KW-0808">Transferase</keyword>
<evidence type="ECO:0000313" key="5">
    <source>
        <dbReference type="Proteomes" id="UP000263418"/>
    </source>
</evidence>
<dbReference type="EMBL" id="CP019291">
    <property type="protein sequence ID" value="AXX62330.1"/>
    <property type="molecule type" value="Genomic_DNA"/>
</dbReference>
<dbReference type="PROSITE" id="PS51186">
    <property type="entry name" value="GNAT"/>
    <property type="match status" value="1"/>
</dbReference>